<gene>
    <name evidence="19" type="ORF">CYMTET_45956</name>
</gene>
<organism evidence="19 20">
    <name type="scientific">Cymbomonas tetramitiformis</name>
    <dbReference type="NCBI Taxonomy" id="36881"/>
    <lineage>
        <taxon>Eukaryota</taxon>
        <taxon>Viridiplantae</taxon>
        <taxon>Chlorophyta</taxon>
        <taxon>Pyramimonadophyceae</taxon>
        <taxon>Pyramimonadales</taxon>
        <taxon>Pyramimonadaceae</taxon>
        <taxon>Cymbomonas</taxon>
    </lineage>
</organism>
<evidence type="ECO:0000256" key="7">
    <source>
        <dbReference type="ARBA" id="ARBA00004603"/>
    </source>
</evidence>
<dbReference type="GO" id="GO:0005776">
    <property type="term" value="C:autophagosome"/>
    <property type="evidence" value="ECO:0007669"/>
    <property type="project" value="UniProtKB-SubCell"/>
</dbReference>
<evidence type="ECO:0000256" key="16">
    <source>
        <dbReference type="ARBA" id="ARBA00024003"/>
    </source>
</evidence>
<dbReference type="InterPro" id="IPR008590">
    <property type="entry name" value="TMEM_230/134"/>
</dbReference>
<evidence type="ECO:0000256" key="10">
    <source>
        <dbReference type="ARBA" id="ARBA00022753"/>
    </source>
</evidence>
<evidence type="ECO:0000256" key="13">
    <source>
        <dbReference type="ARBA" id="ARBA00023034"/>
    </source>
</evidence>
<evidence type="ECO:0000256" key="4">
    <source>
        <dbReference type="ARBA" id="ARBA00004412"/>
    </source>
</evidence>
<dbReference type="GO" id="GO:0005769">
    <property type="term" value="C:early endosome"/>
    <property type="evidence" value="ECO:0007669"/>
    <property type="project" value="UniProtKB-SubCell"/>
</dbReference>
<keyword evidence="13" id="KW-0333">Golgi apparatus</keyword>
<evidence type="ECO:0000313" key="19">
    <source>
        <dbReference type="EMBL" id="KAK3244428.1"/>
    </source>
</evidence>
<evidence type="ECO:0000256" key="9">
    <source>
        <dbReference type="ARBA" id="ARBA00022692"/>
    </source>
</evidence>
<dbReference type="GO" id="GO:0005794">
    <property type="term" value="C:Golgi apparatus"/>
    <property type="evidence" value="ECO:0007669"/>
    <property type="project" value="UniProtKB-SubCell"/>
</dbReference>
<dbReference type="PANTHER" id="PTHR15664">
    <property type="entry name" value="C20ORF30 PROTEIN"/>
    <property type="match status" value="1"/>
</dbReference>
<evidence type="ECO:0000256" key="14">
    <source>
        <dbReference type="ARBA" id="ARBA00023136"/>
    </source>
</evidence>
<comment type="subcellular location">
    <subcellularLocation>
        <location evidence="5">Cytoplasmic vesicle</location>
        <location evidence="5">Autophagosome</location>
    </subcellularLocation>
    <subcellularLocation>
        <location evidence="3">Cytoplasmic vesicle</location>
        <location evidence="3">Secretory vesicle</location>
        <location evidence="3">Synaptic vesicle</location>
    </subcellularLocation>
    <subcellularLocation>
        <location evidence="4">Early endosome</location>
    </subcellularLocation>
    <subcellularLocation>
        <location evidence="6">Golgi apparatus</location>
        <location evidence="6">trans-Golgi network</location>
    </subcellularLocation>
    <subcellularLocation>
        <location evidence="7">Late endosome</location>
    </subcellularLocation>
    <subcellularLocation>
        <location evidence="1">Membrane</location>
        <topology evidence="1">Multi-pass membrane protein</topology>
    </subcellularLocation>
    <subcellularLocation>
        <location evidence="2">Recycling endosome</location>
    </subcellularLocation>
</comment>
<evidence type="ECO:0000256" key="8">
    <source>
        <dbReference type="ARBA" id="ARBA00007743"/>
    </source>
</evidence>
<reference evidence="19 20" key="1">
    <citation type="journal article" date="2015" name="Genome Biol. Evol.">
        <title>Comparative Genomics of a Bacterivorous Green Alga Reveals Evolutionary Causalities and Consequences of Phago-Mixotrophic Mode of Nutrition.</title>
        <authorList>
            <person name="Burns J.A."/>
            <person name="Paasch A."/>
            <person name="Narechania A."/>
            <person name="Kim E."/>
        </authorList>
    </citation>
    <scope>NUCLEOTIDE SEQUENCE [LARGE SCALE GENOMIC DNA]</scope>
    <source>
        <strain evidence="19 20">PLY_AMNH</strain>
    </source>
</reference>
<dbReference type="Proteomes" id="UP001190700">
    <property type="component" value="Unassembled WGS sequence"/>
</dbReference>
<dbReference type="GO" id="GO:0016020">
    <property type="term" value="C:membrane"/>
    <property type="evidence" value="ECO:0007669"/>
    <property type="project" value="UniProtKB-SubCell"/>
</dbReference>
<sequence length="342" mass="36328">MRLNADENLMSSYTEMQPERRVPIKAITLALSLLLLGFAAIVSGLVITYTNITHKDHGVALFFIGGLMFLPGLYHTHEFQTLSPDTSFRAAEEAKLGTGVQYLAVHWGDDIAAFTDGERVVVSAFSGTAATLPEGGARASLLVDLNASQGAPVSALTWLAPATSASSPESSSSPVPSVLCVACEDLLIAFQVHWSGEQLVSRQLNLWQAAGNKWRALCGNSEKRVVAALGLRTVHVYGLEQEAAVAAVKAPPAGAAPFTAFAWLPAADPHLALPSTSGDVILCSWKIGSEGWCAPTTEPAPSEQLQQQVLNLENPAVGAFLRSSHSLALICLYARFCLRHPS</sequence>
<evidence type="ECO:0000256" key="3">
    <source>
        <dbReference type="ARBA" id="ARBA00004234"/>
    </source>
</evidence>
<evidence type="ECO:0000256" key="1">
    <source>
        <dbReference type="ARBA" id="ARBA00004141"/>
    </source>
</evidence>
<comment type="function">
    <text evidence="16">Involved in trafficking and recycling of synaptic vesicles.</text>
</comment>
<comment type="caution">
    <text evidence="19">The sequence shown here is derived from an EMBL/GenBank/DDBJ whole genome shotgun (WGS) entry which is preliminary data.</text>
</comment>
<dbReference type="EMBL" id="LGRX02031868">
    <property type="protein sequence ID" value="KAK3244428.1"/>
    <property type="molecule type" value="Genomic_DNA"/>
</dbReference>
<evidence type="ECO:0000256" key="12">
    <source>
        <dbReference type="ARBA" id="ARBA00023018"/>
    </source>
</evidence>
<comment type="similarity">
    <text evidence="8">Belongs to the TMEM134/TMEM230 family.</text>
</comment>
<evidence type="ECO:0000256" key="11">
    <source>
        <dbReference type="ARBA" id="ARBA00022989"/>
    </source>
</evidence>
<dbReference type="GO" id="GO:0005770">
    <property type="term" value="C:late endosome"/>
    <property type="evidence" value="ECO:0007669"/>
    <property type="project" value="UniProtKB-SubCell"/>
</dbReference>
<dbReference type="InterPro" id="IPR044234">
    <property type="entry name" value="TMEM230"/>
</dbReference>
<keyword evidence="15" id="KW-0968">Cytoplasmic vesicle</keyword>
<keyword evidence="10" id="KW-0967">Endosome</keyword>
<accession>A0AAE0BYC6</accession>
<evidence type="ECO:0000313" key="20">
    <source>
        <dbReference type="Proteomes" id="UP001190700"/>
    </source>
</evidence>
<keyword evidence="9 18" id="KW-0812">Transmembrane</keyword>
<evidence type="ECO:0000256" key="5">
    <source>
        <dbReference type="ARBA" id="ARBA00004419"/>
    </source>
</evidence>
<evidence type="ECO:0000256" key="18">
    <source>
        <dbReference type="SAM" id="Phobius"/>
    </source>
</evidence>
<evidence type="ECO:0000256" key="17">
    <source>
        <dbReference type="ARBA" id="ARBA00024088"/>
    </source>
</evidence>
<keyword evidence="11 18" id="KW-1133">Transmembrane helix</keyword>
<dbReference type="GO" id="GO:0055037">
    <property type="term" value="C:recycling endosome"/>
    <property type="evidence" value="ECO:0007669"/>
    <property type="project" value="UniProtKB-SubCell"/>
</dbReference>
<keyword evidence="14 18" id="KW-0472">Membrane</keyword>
<keyword evidence="20" id="KW-1185">Reference proteome</keyword>
<dbReference type="Pfam" id="PF05915">
    <property type="entry name" value="TMEM_230_134"/>
    <property type="match status" value="1"/>
</dbReference>
<dbReference type="AlphaFoldDB" id="A0AAE0BYC6"/>
<name>A0AAE0BYC6_9CHLO</name>
<proteinExistence type="inferred from homology"/>
<protein>
    <recommendedName>
        <fullName evidence="17">Transmembrane protein 230</fullName>
    </recommendedName>
</protein>
<feature type="transmembrane region" description="Helical" evidence="18">
    <location>
        <begin position="26"/>
        <end position="47"/>
    </location>
</feature>
<evidence type="ECO:0000256" key="15">
    <source>
        <dbReference type="ARBA" id="ARBA00023329"/>
    </source>
</evidence>
<feature type="transmembrane region" description="Helical" evidence="18">
    <location>
        <begin position="59"/>
        <end position="77"/>
    </location>
</feature>
<evidence type="ECO:0000256" key="6">
    <source>
        <dbReference type="ARBA" id="ARBA00004601"/>
    </source>
</evidence>
<evidence type="ECO:0000256" key="2">
    <source>
        <dbReference type="ARBA" id="ARBA00004172"/>
    </source>
</evidence>
<dbReference type="PANTHER" id="PTHR15664:SF6">
    <property type="entry name" value="TRANSMEMBRANE PROTEIN 230"/>
    <property type="match status" value="1"/>
</dbReference>
<keyword evidence="12" id="KW-0770">Synapse</keyword>